<organism evidence="1 2">
    <name type="scientific">Candidatus Wolfebacteria bacterium GW2011_GWC2_39_22</name>
    <dbReference type="NCBI Taxonomy" id="1619013"/>
    <lineage>
        <taxon>Bacteria</taxon>
        <taxon>Candidatus Wolfeibacteriota</taxon>
    </lineage>
</organism>
<sequence length="70" mass="8343">MKTRKELVQEFLDNAKESLIRIELTEAYLQKKYGEEQHQHILDEMAKLAANKKETTDWISFMEDQLVSEK</sequence>
<accession>A0A0G0NH75</accession>
<dbReference type="EMBL" id="LBWR01000003">
    <property type="protein sequence ID" value="KKR12141.1"/>
    <property type="molecule type" value="Genomic_DNA"/>
</dbReference>
<dbReference type="Proteomes" id="UP000034665">
    <property type="component" value="Unassembled WGS sequence"/>
</dbReference>
<evidence type="ECO:0000313" key="1">
    <source>
        <dbReference type="EMBL" id="KKR12141.1"/>
    </source>
</evidence>
<name>A0A0G0NH75_9BACT</name>
<protein>
    <submittedName>
        <fullName evidence="1">Uncharacterized protein</fullName>
    </submittedName>
</protein>
<proteinExistence type="predicted"/>
<dbReference type="AlphaFoldDB" id="A0A0G0NH75"/>
<reference evidence="1 2" key="1">
    <citation type="journal article" date="2015" name="Nature">
        <title>rRNA introns, odd ribosomes, and small enigmatic genomes across a large radiation of phyla.</title>
        <authorList>
            <person name="Brown C.T."/>
            <person name="Hug L.A."/>
            <person name="Thomas B.C."/>
            <person name="Sharon I."/>
            <person name="Castelle C.J."/>
            <person name="Singh A."/>
            <person name="Wilkins M.J."/>
            <person name="Williams K.H."/>
            <person name="Banfield J.F."/>
        </authorList>
    </citation>
    <scope>NUCLEOTIDE SEQUENCE [LARGE SCALE GENOMIC DNA]</scope>
</reference>
<gene>
    <name evidence="1" type="ORF">UT41_C0003G0068</name>
</gene>
<evidence type="ECO:0000313" key="2">
    <source>
        <dbReference type="Proteomes" id="UP000034665"/>
    </source>
</evidence>
<comment type="caution">
    <text evidence="1">The sequence shown here is derived from an EMBL/GenBank/DDBJ whole genome shotgun (WGS) entry which is preliminary data.</text>
</comment>